<protein>
    <submittedName>
        <fullName evidence="2">Uncharacterized protein</fullName>
    </submittedName>
</protein>
<name>A0AAE1AIE8_9GAST</name>
<feature type="region of interest" description="Disordered" evidence="1">
    <location>
        <begin position="1"/>
        <end position="21"/>
    </location>
</feature>
<evidence type="ECO:0000256" key="1">
    <source>
        <dbReference type="SAM" id="MobiDB-lite"/>
    </source>
</evidence>
<dbReference type="AlphaFoldDB" id="A0AAE1AIE8"/>
<dbReference type="Proteomes" id="UP001283361">
    <property type="component" value="Unassembled WGS sequence"/>
</dbReference>
<dbReference type="EMBL" id="JAWDGP010001769">
    <property type="protein sequence ID" value="KAK3788394.1"/>
    <property type="molecule type" value="Genomic_DNA"/>
</dbReference>
<keyword evidence="3" id="KW-1185">Reference proteome</keyword>
<gene>
    <name evidence="2" type="ORF">RRG08_025119</name>
</gene>
<evidence type="ECO:0000313" key="3">
    <source>
        <dbReference type="Proteomes" id="UP001283361"/>
    </source>
</evidence>
<comment type="caution">
    <text evidence="2">The sequence shown here is derived from an EMBL/GenBank/DDBJ whole genome shotgun (WGS) entry which is preliminary data.</text>
</comment>
<accession>A0AAE1AIE8</accession>
<reference evidence="2" key="1">
    <citation type="journal article" date="2023" name="G3 (Bethesda)">
        <title>A reference genome for the long-term kleptoplast-retaining sea slug Elysia crispata morphotype clarki.</title>
        <authorList>
            <person name="Eastman K.E."/>
            <person name="Pendleton A.L."/>
            <person name="Shaikh M.A."/>
            <person name="Suttiyut T."/>
            <person name="Ogas R."/>
            <person name="Tomko P."/>
            <person name="Gavelis G."/>
            <person name="Widhalm J.R."/>
            <person name="Wisecaver J.H."/>
        </authorList>
    </citation>
    <scope>NUCLEOTIDE SEQUENCE</scope>
    <source>
        <strain evidence="2">ECLA1</strain>
    </source>
</reference>
<sequence>MNGFRKRGVCSALGTPHTGTAARRVSIRSQLAFLSEAARRNDGKHLVNFPPHPTLYHIEFQTSRHTKQKYTVWSKVLKELLRQANEL</sequence>
<organism evidence="2 3">
    <name type="scientific">Elysia crispata</name>
    <name type="common">lettuce slug</name>
    <dbReference type="NCBI Taxonomy" id="231223"/>
    <lineage>
        <taxon>Eukaryota</taxon>
        <taxon>Metazoa</taxon>
        <taxon>Spiralia</taxon>
        <taxon>Lophotrochozoa</taxon>
        <taxon>Mollusca</taxon>
        <taxon>Gastropoda</taxon>
        <taxon>Heterobranchia</taxon>
        <taxon>Euthyneura</taxon>
        <taxon>Panpulmonata</taxon>
        <taxon>Sacoglossa</taxon>
        <taxon>Placobranchoidea</taxon>
        <taxon>Plakobranchidae</taxon>
        <taxon>Elysia</taxon>
    </lineage>
</organism>
<proteinExistence type="predicted"/>
<evidence type="ECO:0000313" key="2">
    <source>
        <dbReference type="EMBL" id="KAK3788394.1"/>
    </source>
</evidence>